<reference evidence="1" key="1">
    <citation type="submission" date="2023-07" db="EMBL/GenBank/DDBJ databases">
        <title>Black Yeasts Isolated from many extreme environments.</title>
        <authorList>
            <person name="Coleine C."/>
            <person name="Stajich J.E."/>
            <person name="Selbmann L."/>
        </authorList>
    </citation>
    <scope>NUCLEOTIDE SEQUENCE</scope>
    <source>
        <strain evidence="1">CCFEE 5714</strain>
    </source>
</reference>
<proteinExistence type="predicted"/>
<comment type="caution">
    <text evidence="1">The sequence shown here is derived from an EMBL/GenBank/DDBJ whole genome shotgun (WGS) entry which is preliminary data.</text>
</comment>
<evidence type="ECO:0000313" key="2">
    <source>
        <dbReference type="Proteomes" id="UP001281147"/>
    </source>
</evidence>
<sequence>MSHFRNGPVAPGIAFITGGARGLGNAIAVAFAKEGSKGVALVDIQKEETFNEGKAAVEKYGAKVRERRELAAWKWSANDPKCITIHADVTKEEDVERAVKETVDTFGRIDYAANFAGIVGPLDMTWDMDIAQWRKVIDVNTIGLYICNKHELKQMLKQESIEVEQGRPPQQGSIVNCASVNSIMAGPGTSGYSAAKHSVALEARSHNIRVNAVSPGFLPTKIGESVTTKDYSGMLETKAWSEYEARQGRKAHPDEIGDVVVLLSTPRMSLVNGHNLVIDGGFTINESNT</sequence>
<accession>A0ACC3MYQ5</accession>
<dbReference type="EMBL" id="JAUTXU010000118">
    <property type="protein sequence ID" value="KAK3706642.1"/>
    <property type="molecule type" value="Genomic_DNA"/>
</dbReference>
<keyword evidence="2" id="KW-1185">Reference proteome</keyword>
<organism evidence="1 2">
    <name type="scientific">Vermiconidia calcicola</name>
    <dbReference type="NCBI Taxonomy" id="1690605"/>
    <lineage>
        <taxon>Eukaryota</taxon>
        <taxon>Fungi</taxon>
        <taxon>Dikarya</taxon>
        <taxon>Ascomycota</taxon>
        <taxon>Pezizomycotina</taxon>
        <taxon>Dothideomycetes</taxon>
        <taxon>Dothideomycetidae</taxon>
        <taxon>Mycosphaerellales</taxon>
        <taxon>Extremaceae</taxon>
        <taxon>Vermiconidia</taxon>
    </lineage>
</organism>
<gene>
    <name evidence="1" type="ORF">LTR37_012651</name>
</gene>
<protein>
    <submittedName>
        <fullName evidence="1">Uncharacterized protein</fullName>
    </submittedName>
</protein>
<dbReference type="Proteomes" id="UP001281147">
    <property type="component" value="Unassembled WGS sequence"/>
</dbReference>
<evidence type="ECO:0000313" key="1">
    <source>
        <dbReference type="EMBL" id="KAK3706642.1"/>
    </source>
</evidence>
<name>A0ACC3MYQ5_9PEZI</name>